<feature type="active site" evidence="4">
    <location>
        <position position="259"/>
    </location>
</feature>
<evidence type="ECO:0000256" key="1">
    <source>
        <dbReference type="ARBA" id="ARBA00022801"/>
    </source>
</evidence>
<reference evidence="6 7" key="1">
    <citation type="submission" date="2019-06" db="EMBL/GenBank/DDBJ databases">
        <title>Whole genome sequence for Cellvibrionaceae sp. R142.</title>
        <authorList>
            <person name="Wang G."/>
        </authorList>
    </citation>
    <scope>NUCLEOTIDE SEQUENCE [LARGE SCALE GENOMIC DNA]</scope>
    <source>
        <strain evidence="6 7">R142</strain>
    </source>
</reference>
<dbReference type="EMBL" id="VHSG01000027">
    <property type="protein sequence ID" value="TQV69638.1"/>
    <property type="molecule type" value="Genomic_DNA"/>
</dbReference>
<dbReference type="GO" id="GO:0005737">
    <property type="term" value="C:cytoplasm"/>
    <property type="evidence" value="ECO:0007669"/>
    <property type="project" value="InterPro"/>
</dbReference>
<dbReference type="OrthoDB" id="9793421at2"/>
<protein>
    <recommendedName>
        <fullName evidence="2">protein-glutamate methylesterase</fullName>
        <ecNumber evidence="2">3.1.1.61</ecNumber>
    </recommendedName>
</protein>
<evidence type="ECO:0000313" key="6">
    <source>
        <dbReference type="EMBL" id="TQV69638.1"/>
    </source>
</evidence>
<evidence type="ECO:0000313" key="7">
    <source>
        <dbReference type="Proteomes" id="UP000319732"/>
    </source>
</evidence>
<dbReference type="SUPFAM" id="SSF52738">
    <property type="entry name" value="Methylesterase CheB, C-terminal domain"/>
    <property type="match status" value="1"/>
</dbReference>
<dbReference type="GO" id="GO:0006935">
    <property type="term" value="P:chemotaxis"/>
    <property type="evidence" value="ECO:0007669"/>
    <property type="project" value="UniProtKB-UniRule"/>
</dbReference>
<evidence type="ECO:0000256" key="3">
    <source>
        <dbReference type="ARBA" id="ARBA00048267"/>
    </source>
</evidence>
<feature type="active site" evidence="4">
    <location>
        <position position="139"/>
    </location>
</feature>
<evidence type="ECO:0000259" key="5">
    <source>
        <dbReference type="PROSITE" id="PS50122"/>
    </source>
</evidence>
<comment type="caution">
    <text evidence="6">The sequence shown here is derived from an EMBL/GenBank/DDBJ whole genome shotgun (WGS) entry which is preliminary data.</text>
</comment>
<dbReference type="PROSITE" id="PS50122">
    <property type="entry name" value="CHEB"/>
    <property type="match status" value="1"/>
</dbReference>
<evidence type="ECO:0000256" key="4">
    <source>
        <dbReference type="PROSITE-ProRule" id="PRU00050"/>
    </source>
</evidence>
<dbReference type="InterPro" id="IPR000673">
    <property type="entry name" value="Sig_transdc_resp-reg_Me-estase"/>
</dbReference>
<sequence length="330" mass="34532">MDGVTEPASHPSQRLRIGILADTSLQQHALRSVVLEFGYTVAVSHLVAQVAEPQLVAAVDAWIVHADLANAQAQELDNWLGNIAVPVIFGEGPVPPPTAQDYAGWARRLRGKLQQLAGAINLEQRAAPAAEQLWVLAASTGGPKAVDTFLCALPAGMGISFIYVQHIGAEFDRTLAQVTGRGSHYPARVAAHGEVIVENTVVVVATDKVVEILDNGTLALLDEPWPGPYQPSADQVIANVARACGERSGVIVFTGMGDDGAVGVRLMHQQGGRAWVQAPQTCTVASMPDAALATGCVDYVGSPEALALQLASVTQAAVTLKSSGVYSGNR</sequence>
<dbReference type="Pfam" id="PF01339">
    <property type="entry name" value="CheB_methylest"/>
    <property type="match status" value="1"/>
</dbReference>
<feature type="domain" description="CheB-type methylesterase" evidence="5">
    <location>
        <begin position="128"/>
        <end position="317"/>
    </location>
</feature>
<proteinExistence type="predicted"/>
<keyword evidence="7" id="KW-1185">Reference proteome</keyword>
<dbReference type="GO" id="GO:0000156">
    <property type="term" value="F:phosphorelay response regulator activity"/>
    <property type="evidence" value="ECO:0007669"/>
    <property type="project" value="InterPro"/>
</dbReference>
<dbReference type="Gene3D" id="3.40.50.180">
    <property type="entry name" value="Methylesterase CheB, C-terminal domain"/>
    <property type="match status" value="1"/>
</dbReference>
<feature type="active site" evidence="4">
    <location>
        <position position="166"/>
    </location>
</feature>
<dbReference type="EC" id="3.1.1.61" evidence="2"/>
<name>A0A545SXE7_9GAMM</name>
<organism evidence="6 7">
    <name type="scientific">Exilibacterium tricleocarpae</name>
    <dbReference type="NCBI Taxonomy" id="2591008"/>
    <lineage>
        <taxon>Bacteria</taxon>
        <taxon>Pseudomonadati</taxon>
        <taxon>Pseudomonadota</taxon>
        <taxon>Gammaproteobacteria</taxon>
        <taxon>Cellvibrionales</taxon>
        <taxon>Cellvibrionaceae</taxon>
        <taxon>Exilibacterium</taxon>
    </lineage>
</organism>
<dbReference type="GO" id="GO:0008984">
    <property type="term" value="F:protein-glutamate methylesterase activity"/>
    <property type="evidence" value="ECO:0007669"/>
    <property type="project" value="UniProtKB-EC"/>
</dbReference>
<dbReference type="PANTHER" id="PTHR42872">
    <property type="entry name" value="PROTEIN-GLUTAMATE METHYLESTERASE/PROTEIN-GLUTAMINE GLUTAMINASE"/>
    <property type="match status" value="1"/>
</dbReference>
<dbReference type="InterPro" id="IPR035909">
    <property type="entry name" value="CheB_C"/>
</dbReference>
<keyword evidence="1 4" id="KW-0378">Hydrolase</keyword>
<gene>
    <name evidence="6" type="ORF">FKG94_22865</name>
</gene>
<accession>A0A545SXE7</accession>
<keyword evidence="4" id="KW-0145">Chemotaxis</keyword>
<dbReference type="PANTHER" id="PTHR42872:SF6">
    <property type="entry name" value="PROTEIN-GLUTAMATE METHYLESTERASE_PROTEIN-GLUTAMINE GLUTAMINASE"/>
    <property type="match status" value="1"/>
</dbReference>
<comment type="catalytic activity">
    <reaction evidence="3">
        <text>[protein]-L-glutamate 5-O-methyl ester + H2O = L-glutamyl-[protein] + methanol + H(+)</text>
        <dbReference type="Rhea" id="RHEA:23236"/>
        <dbReference type="Rhea" id="RHEA-COMP:10208"/>
        <dbReference type="Rhea" id="RHEA-COMP:10311"/>
        <dbReference type="ChEBI" id="CHEBI:15377"/>
        <dbReference type="ChEBI" id="CHEBI:15378"/>
        <dbReference type="ChEBI" id="CHEBI:17790"/>
        <dbReference type="ChEBI" id="CHEBI:29973"/>
        <dbReference type="ChEBI" id="CHEBI:82795"/>
        <dbReference type="EC" id="3.1.1.61"/>
    </reaction>
</comment>
<dbReference type="Proteomes" id="UP000319732">
    <property type="component" value="Unassembled WGS sequence"/>
</dbReference>
<dbReference type="AlphaFoldDB" id="A0A545SXE7"/>
<evidence type="ECO:0000256" key="2">
    <source>
        <dbReference type="ARBA" id="ARBA00039140"/>
    </source>
</evidence>